<dbReference type="PRINTS" id="PR00719">
    <property type="entry name" value="LMWPTPASE"/>
</dbReference>
<dbReference type="Gene3D" id="3.40.50.2300">
    <property type="match status" value="1"/>
</dbReference>
<dbReference type="RefSeq" id="WP_327600189.1">
    <property type="nucleotide sequence ID" value="NZ_JAYXHS010000003.1"/>
</dbReference>
<keyword evidence="3" id="KW-0378">Hydrolase</keyword>
<dbReference type="Proteomes" id="UP001331561">
    <property type="component" value="Unassembled WGS sequence"/>
</dbReference>
<accession>A0ABU6K5M9</accession>
<dbReference type="InterPro" id="IPR011761">
    <property type="entry name" value="ATP-grasp"/>
</dbReference>
<dbReference type="InterPro" id="IPR036196">
    <property type="entry name" value="Ptyr_pPase_sf"/>
</dbReference>
<dbReference type="InterPro" id="IPR017867">
    <property type="entry name" value="Tyr_phospatase_low_mol_wt"/>
</dbReference>
<evidence type="ECO:0000256" key="6">
    <source>
        <dbReference type="PROSITE-ProRule" id="PRU00409"/>
    </source>
</evidence>
<dbReference type="SUPFAM" id="SSF52788">
    <property type="entry name" value="Phosphotyrosine protein phosphatases I"/>
    <property type="match status" value="1"/>
</dbReference>
<dbReference type="PANTHER" id="PTHR11717:SF31">
    <property type="entry name" value="LOW MOLECULAR WEIGHT PROTEIN-TYROSINE-PHOSPHATASE ETP-RELATED"/>
    <property type="match status" value="1"/>
</dbReference>
<dbReference type="Gene3D" id="3.30.470.20">
    <property type="entry name" value="ATP-grasp fold, B domain"/>
    <property type="match status" value="1"/>
</dbReference>
<evidence type="ECO:0000256" key="3">
    <source>
        <dbReference type="ARBA" id="ARBA00022801"/>
    </source>
</evidence>
<organism evidence="8 9">
    <name type="scientific">Uliginosibacterium silvisoli</name>
    <dbReference type="NCBI Taxonomy" id="3114758"/>
    <lineage>
        <taxon>Bacteria</taxon>
        <taxon>Pseudomonadati</taxon>
        <taxon>Pseudomonadota</taxon>
        <taxon>Betaproteobacteria</taxon>
        <taxon>Rhodocyclales</taxon>
        <taxon>Zoogloeaceae</taxon>
        <taxon>Uliginosibacterium</taxon>
    </lineage>
</organism>
<dbReference type="EC" id="3.1.3.48" evidence="2"/>
<sequence>MTFTGKALVLGDDTRSFLATVRSLGRKGIEVHAAPFDMTAPALQSRYIQRTHFLPYYLDGGGEWLAAMKTLLLAERYDLVIPCEERSLLPLFVHRAELEALTVLAIPDERGLDAFFDKHRTRELAGKLAIPVAQGRLLSATDTVAGIEAELGLPLIAKPRKSYVWPDIYVRNGARLIESRADVAALIARHAEAPDEILLEKLFPGSGLGVSVLCHEGVVLQSFEHRRAHELFGSSYYRRSVAVDPQRLAAVSAFTAEVAYTGLAMFEFKLDDASGRWILLEVNARPWGSLPLPVSIGVDFPYRLYQLLVMKQTTPSAAYPAGRYARNFVLDLWQLRSVLGEWRTHPAKSAGQILSWLWGFRRWAACREKFDVWVSDDSKPARAELSQFVAERVQSVVGQEKREASRGALHEQVVERLRALRKDGRIAFICQGNICRSPYAEYKLRQLLADGARVEVQSAGLLPRNRRGSPEGALEAASRRGIDLSGHASLHAGGELVENADIIFLFDEINALSFRRRYPDLVEKTFPLDAFARRKATRQIHDPEGKSVEVFSAIYDEIDDCLEGVAVILNARMVSA</sequence>
<evidence type="ECO:0000313" key="9">
    <source>
        <dbReference type="Proteomes" id="UP001331561"/>
    </source>
</evidence>
<dbReference type="EMBL" id="JAYXHS010000003">
    <property type="protein sequence ID" value="MEC5387212.1"/>
    <property type="molecule type" value="Genomic_DNA"/>
</dbReference>
<evidence type="ECO:0000259" key="7">
    <source>
        <dbReference type="PROSITE" id="PS50975"/>
    </source>
</evidence>
<comment type="catalytic activity">
    <reaction evidence="5">
        <text>O-phospho-L-tyrosyl-[protein] + H2O = L-tyrosyl-[protein] + phosphate</text>
        <dbReference type="Rhea" id="RHEA:10684"/>
        <dbReference type="Rhea" id="RHEA-COMP:10136"/>
        <dbReference type="Rhea" id="RHEA-COMP:20101"/>
        <dbReference type="ChEBI" id="CHEBI:15377"/>
        <dbReference type="ChEBI" id="CHEBI:43474"/>
        <dbReference type="ChEBI" id="CHEBI:46858"/>
        <dbReference type="ChEBI" id="CHEBI:61978"/>
        <dbReference type="EC" id="3.1.3.48"/>
    </reaction>
</comment>
<comment type="similarity">
    <text evidence="1">Belongs to the low molecular weight phosphotyrosine protein phosphatase family.</text>
</comment>
<dbReference type="SMART" id="SM00226">
    <property type="entry name" value="LMWPc"/>
    <property type="match status" value="1"/>
</dbReference>
<evidence type="ECO:0000256" key="2">
    <source>
        <dbReference type="ARBA" id="ARBA00013064"/>
    </source>
</evidence>
<dbReference type="InterPro" id="IPR023485">
    <property type="entry name" value="Ptyr_pPase"/>
</dbReference>
<reference evidence="8 9" key="1">
    <citation type="submission" date="2024-01" db="EMBL/GenBank/DDBJ databases">
        <title>Uliginosibacterium soil sp. nov.</title>
        <authorList>
            <person name="Lv Y."/>
        </authorList>
    </citation>
    <scope>NUCLEOTIDE SEQUENCE [LARGE SCALE GENOMIC DNA]</scope>
    <source>
        <strain evidence="8 9">H3</strain>
    </source>
</reference>
<evidence type="ECO:0000256" key="5">
    <source>
        <dbReference type="ARBA" id="ARBA00051722"/>
    </source>
</evidence>
<gene>
    <name evidence="8" type="ORF">VVD49_15895</name>
</gene>
<evidence type="ECO:0000313" key="8">
    <source>
        <dbReference type="EMBL" id="MEC5387212.1"/>
    </source>
</evidence>
<evidence type="ECO:0000256" key="1">
    <source>
        <dbReference type="ARBA" id="ARBA00011063"/>
    </source>
</evidence>
<evidence type="ECO:0000256" key="4">
    <source>
        <dbReference type="ARBA" id="ARBA00022912"/>
    </source>
</evidence>
<protein>
    <recommendedName>
        <fullName evidence="2">protein-tyrosine-phosphatase</fullName>
        <ecNumber evidence="2">3.1.3.48</ecNumber>
    </recommendedName>
</protein>
<comment type="caution">
    <text evidence="8">The sequence shown here is derived from an EMBL/GenBank/DDBJ whole genome shotgun (WGS) entry which is preliminary data.</text>
</comment>
<dbReference type="PANTHER" id="PTHR11717">
    <property type="entry name" value="LOW MOLECULAR WEIGHT PROTEIN TYROSINE PHOSPHATASE"/>
    <property type="match status" value="1"/>
</dbReference>
<keyword evidence="9" id="KW-1185">Reference proteome</keyword>
<proteinExistence type="inferred from homology"/>
<dbReference type="PROSITE" id="PS50975">
    <property type="entry name" value="ATP_GRASP"/>
    <property type="match status" value="1"/>
</dbReference>
<keyword evidence="4" id="KW-0904">Protein phosphatase</keyword>
<dbReference type="Pfam" id="PF01451">
    <property type="entry name" value="LMWPc"/>
    <property type="match status" value="1"/>
</dbReference>
<name>A0ABU6K5M9_9RHOO</name>
<dbReference type="SUPFAM" id="SSF56059">
    <property type="entry name" value="Glutathione synthetase ATP-binding domain-like"/>
    <property type="match status" value="1"/>
</dbReference>
<keyword evidence="6" id="KW-0067">ATP-binding</keyword>
<dbReference type="InterPro" id="IPR050438">
    <property type="entry name" value="LMW_PTPase"/>
</dbReference>
<feature type="domain" description="ATP-grasp" evidence="7">
    <location>
        <begin position="122"/>
        <end position="309"/>
    </location>
</feature>
<keyword evidence="6" id="KW-0547">Nucleotide-binding</keyword>